<dbReference type="EMBL" id="CP071444">
    <property type="protein sequence ID" value="QSX07527.1"/>
    <property type="molecule type" value="Genomic_DNA"/>
</dbReference>
<reference evidence="1" key="1">
    <citation type="submission" date="2021-03" db="EMBL/GenBank/DDBJ databases">
        <title>Alkalibacter marinus sp. nov., isolated from tidal flat sediment.</title>
        <authorList>
            <person name="Namirimu T."/>
            <person name="Yang J.-A."/>
            <person name="Yang S.-H."/>
            <person name="Kim Y.-J."/>
            <person name="Kwon K.K."/>
        </authorList>
    </citation>
    <scope>NUCLEOTIDE SEQUENCE</scope>
    <source>
        <strain evidence="1">ES005</strain>
    </source>
</reference>
<sequence length="54" mass="6397">MDTKKIKIKSEYYTDLDDTLAKYDIPEEAREDVDETMQLVEDMILYFTLTTLSN</sequence>
<name>A0A974XCX5_9FIRM</name>
<dbReference type="Proteomes" id="UP000663499">
    <property type="component" value="Chromosome"/>
</dbReference>
<dbReference type="AlphaFoldDB" id="A0A974XCX5"/>
<evidence type="ECO:0000313" key="2">
    <source>
        <dbReference type="Proteomes" id="UP000663499"/>
    </source>
</evidence>
<accession>A0A974XCX5</accession>
<evidence type="ECO:0000313" key="1">
    <source>
        <dbReference type="EMBL" id="QSX07527.1"/>
    </source>
</evidence>
<organism evidence="1 2">
    <name type="scientific">Alkalibacter rhizosphaerae</name>
    <dbReference type="NCBI Taxonomy" id="2815577"/>
    <lineage>
        <taxon>Bacteria</taxon>
        <taxon>Bacillati</taxon>
        <taxon>Bacillota</taxon>
        <taxon>Clostridia</taxon>
        <taxon>Eubacteriales</taxon>
        <taxon>Eubacteriaceae</taxon>
        <taxon>Alkalibacter</taxon>
    </lineage>
</organism>
<keyword evidence="2" id="KW-1185">Reference proteome</keyword>
<protein>
    <submittedName>
        <fullName evidence="1">Uncharacterized protein</fullName>
    </submittedName>
</protein>
<gene>
    <name evidence="1" type="ORF">J0B03_06695</name>
</gene>
<dbReference type="RefSeq" id="WP_207298869.1">
    <property type="nucleotide sequence ID" value="NZ_CP071444.1"/>
</dbReference>
<proteinExistence type="predicted"/>
<dbReference type="KEGG" id="alka:J0B03_06695"/>